<sequence length="731" mass="85045">MQEFLKELNDAQQKAVTYGSGPILVLAGAGSGKTRVITYRIIYLIEKMGVKPENILAITFTNKAANEMKERVQRLLKEKAEGLNVSTFHSACVKILKENVPLLGYKKYFVIYDTDDQQSIIKQCLKELNLDEKKYPLMACLEKISGYKEKLISETEAFDSARDIREKTFSNIYLLYQKKLRENNAFDFDDLIMKTVELFRKYPEVLDYYSEKFKYILVDEYQDTNHAQYIFIKLLAEKHRNLLVVGDDDQSIYSFRGADIRNILEFEKDFPDAFVVKLEKNYRSTQTILDAANEVIKNNFSRKEKRLFTEKGKGDKVFFAELQNEHHEALFIGNEIEKLINNGYYYKNIAVLYRTNAQSRVFEEVFLKMGIPHRVFGGIRFFQRKEIKDIVAYLRLIENDEDNMSLRRIINVPRRGIGSKTVEQLEIMSDQTGKSIFRLIMEDNLPFSHSLCRKLKEFALMIEDLRELKERIGIPELMERIILNTGYLEELQNEGTEEANDRIENIKELISVAREFVLRNSEGTLEEFLSEIALYSDLDKYSDEEDAVTLMTLHSAKGLEFSVVFLAGLEEGIFPHYKSLFNNAELEEERRLCYVGITRAKELLYLTRAWQRNLYGRSSYYDKSRFIKEIPKRLIKDVTPGKENLFGEEVDLVPEEKDNKIGIYKGTSNSTEIEKLSFNFNPGDKIKHAKWGEGIVTEVHGTGEDVEITVFFEKEGKKHLLAKYAPLIKMN</sequence>
<dbReference type="EMBL" id="LOHZ01000015">
    <property type="protein sequence ID" value="KYO68744.1"/>
    <property type="molecule type" value="Genomic_DNA"/>
</dbReference>
<dbReference type="Gene3D" id="1.10.486.10">
    <property type="entry name" value="PCRA, domain 4"/>
    <property type="match status" value="1"/>
</dbReference>
<organism evidence="14 15">
    <name type="scientific">Thermovenabulum gondwanense</name>
    <dbReference type="NCBI Taxonomy" id="520767"/>
    <lineage>
        <taxon>Bacteria</taxon>
        <taxon>Bacillati</taxon>
        <taxon>Bacillota</taxon>
        <taxon>Clostridia</taxon>
        <taxon>Thermosediminibacterales</taxon>
        <taxon>Thermosediminibacteraceae</taxon>
        <taxon>Thermovenabulum</taxon>
    </lineage>
</organism>
<keyword evidence="5 10" id="KW-0067">ATP-binding</keyword>
<dbReference type="Gene3D" id="3.40.50.300">
    <property type="entry name" value="P-loop containing nucleotide triphosphate hydrolases"/>
    <property type="match status" value="2"/>
</dbReference>
<dbReference type="PANTHER" id="PTHR11070:SF2">
    <property type="entry name" value="ATP-DEPENDENT DNA HELICASE SRS2"/>
    <property type="match status" value="1"/>
</dbReference>
<dbReference type="Pfam" id="PF13361">
    <property type="entry name" value="UvrD_C"/>
    <property type="match status" value="1"/>
</dbReference>
<dbReference type="AlphaFoldDB" id="A0A162N3H5"/>
<dbReference type="PATRIC" id="fig|520767.4.peg.262"/>
<dbReference type="GO" id="GO:0033202">
    <property type="term" value="C:DNA helicase complex"/>
    <property type="evidence" value="ECO:0007669"/>
    <property type="project" value="TreeGrafter"/>
</dbReference>
<dbReference type="CDD" id="cd17932">
    <property type="entry name" value="DEXQc_UvrD"/>
    <property type="match status" value="1"/>
</dbReference>
<dbReference type="Gene3D" id="1.10.10.160">
    <property type="match status" value="1"/>
</dbReference>
<comment type="catalytic activity">
    <reaction evidence="8">
        <text>Couples ATP hydrolysis with the unwinding of duplex DNA by translocating in the 3'-5' direction.</text>
        <dbReference type="EC" id="5.6.2.4"/>
    </reaction>
</comment>
<dbReference type="GO" id="GO:0016887">
    <property type="term" value="F:ATP hydrolysis activity"/>
    <property type="evidence" value="ECO:0007669"/>
    <property type="project" value="RHEA"/>
</dbReference>
<keyword evidence="15" id="KW-1185">Reference proteome</keyword>
<evidence type="ECO:0000256" key="5">
    <source>
        <dbReference type="ARBA" id="ARBA00022840"/>
    </source>
</evidence>
<dbReference type="NCBIfam" id="TIGR01073">
    <property type="entry name" value="pcrA"/>
    <property type="match status" value="1"/>
</dbReference>
<evidence type="ECO:0000256" key="2">
    <source>
        <dbReference type="ARBA" id="ARBA00022741"/>
    </source>
</evidence>
<evidence type="ECO:0000259" key="12">
    <source>
        <dbReference type="PROSITE" id="PS51198"/>
    </source>
</evidence>
<dbReference type="SUPFAM" id="SSF52540">
    <property type="entry name" value="P-loop containing nucleoside triphosphate hydrolases"/>
    <property type="match status" value="1"/>
</dbReference>
<reference evidence="14 15" key="1">
    <citation type="submission" date="2015-12" db="EMBL/GenBank/DDBJ databases">
        <title>Draft genome of Thermovenabulum gondwanense isolated from a red thermophilic microbial mat colonisisng an outflow channel of a bore well.</title>
        <authorList>
            <person name="Patel B.K."/>
        </authorList>
    </citation>
    <scope>NUCLEOTIDE SEQUENCE [LARGE SCALE GENOMIC DNA]</scope>
    <source>
        <strain evidence="14 15">R270</strain>
    </source>
</reference>
<evidence type="ECO:0000256" key="9">
    <source>
        <dbReference type="ARBA" id="ARBA00048988"/>
    </source>
</evidence>
<dbReference type="FunFam" id="1.10.486.10:FF:000003">
    <property type="entry name" value="ATP-dependent DNA helicase"/>
    <property type="match status" value="1"/>
</dbReference>
<name>A0A162N3H5_9FIRM</name>
<protein>
    <recommendedName>
        <fullName evidence="11">ATP-dependent DNA helicase</fullName>
        <ecNumber evidence="11">5.6.2.4</ecNumber>
    </recommendedName>
</protein>
<keyword evidence="4 10" id="KW-0347">Helicase</keyword>
<dbReference type="GO" id="GO:0000725">
    <property type="term" value="P:recombinational repair"/>
    <property type="evidence" value="ECO:0007669"/>
    <property type="project" value="TreeGrafter"/>
</dbReference>
<dbReference type="GO" id="GO:0005829">
    <property type="term" value="C:cytosol"/>
    <property type="evidence" value="ECO:0007669"/>
    <property type="project" value="TreeGrafter"/>
</dbReference>
<comment type="caution">
    <text evidence="14">The sequence shown here is derived from an EMBL/GenBank/DDBJ whole genome shotgun (WGS) entry which is preliminary data.</text>
</comment>
<dbReference type="OrthoDB" id="9810135at2"/>
<dbReference type="Proteomes" id="UP000075737">
    <property type="component" value="Unassembled WGS sequence"/>
</dbReference>
<dbReference type="InterPro" id="IPR014017">
    <property type="entry name" value="DNA_helicase_UvrD-like_C"/>
</dbReference>
<dbReference type="GO" id="GO:0003677">
    <property type="term" value="F:DNA binding"/>
    <property type="evidence" value="ECO:0007669"/>
    <property type="project" value="UniProtKB-KW"/>
</dbReference>
<evidence type="ECO:0000256" key="11">
    <source>
        <dbReference type="RuleBase" id="RU364053"/>
    </source>
</evidence>
<evidence type="ECO:0000313" key="14">
    <source>
        <dbReference type="EMBL" id="KYO68744.1"/>
    </source>
</evidence>
<dbReference type="STRING" id="520767.ATZ99_02630"/>
<dbReference type="Pfam" id="PF00580">
    <property type="entry name" value="UvrD-helicase"/>
    <property type="match status" value="1"/>
</dbReference>
<dbReference type="GO" id="GO:0009314">
    <property type="term" value="P:response to radiation"/>
    <property type="evidence" value="ECO:0007669"/>
    <property type="project" value="UniProtKB-ARBA"/>
</dbReference>
<evidence type="ECO:0000256" key="6">
    <source>
        <dbReference type="ARBA" id="ARBA00023125"/>
    </source>
</evidence>
<evidence type="ECO:0000256" key="10">
    <source>
        <dbReference type="PROSITE-ProRule" id="PRU00560"/>
    </source>
</evidence>
<dbReference type="PROSITE" id="PS51217">
    <property type="entry name" value="UVRD_HELICASE_CTER"/>
    <property type="match status" value="1"/>
</dbReference>
<proteinExistence type="inferred from homology"/>
<evidence type="ECO:0000256" key="4">
    <source>
        <dbReference type="ARBA" id="ARBA00022806"/>
    </source>
</evidence>
<evidence type="ECO:0000256" key="1">
    <source>
        <dbReference type="ARBA" id="ARBA00009922"/>
    </source>
</evidence>
<keyword evidence="3 10" id="KW-0378">Hydrolase</keyword>
<dbReference type="PROSITE" id="PS51198">
    <property type="entry name" value="UVRD_HELICASE_ATP_BIND"/>
    <property type="match status" value="1"/>
</dbReference>
<gene>
    <name evidence="14" type="primary">pcrA</name>
    <name evidence="14" type="ORF">ATZ99_02630</name>
</gene>
<keyword evidence="6 11" id="KW-0238">DNA-binding</keyword>
<dbReference type="GO" id="GO:0006260">
    <property type="term" value="P:DNA replication"/>
    <property type="evidence" value="ECO:0007669"/>
    <property type="project" value="InterPro"/>
</dbReference>
<dbReference type="PANTHER" id="PTHR11070">
    <property type="entry name" value="UVRD / RECB / PCRA DNA HELICASE FAMILY MEMBER"/>
    <property type="match status" value="1"/>
</dbReference>
<evidence type="ECO:0000256" key="3">
    <source>
        <dbReference type="ARBA" id="ARBA00022801"/>
    </source>
</evidence>
<comment type="similarity">
    <text evidence="1 11">Belongs to the helicase family. UvrD subfamily.</text>
</comment>
<dbReference type="RefSeq" id="WP_068747434.1">
    <property type="nucleotide sequence ID" value="NZ_LOHZ01000015.1"/>
</dbReference>
<dbReference type="GO" id="GO:0043138">
    <property type="term" value="F:3'-5' DNA helicase activity"/>
    <property type="evidence" value="ECO:0007669"/>
    <property type="project" value="UniProtKB-EC"/>
</dbReference>
<dbReference type="InterPro" id="IPR005751">
    <property type="entry name" value="ATP-dep_DNA_helicase_PcrA"/>
</dbReference>
<evidence type="ECO:0000256" key="7">
    <source>
        <dbReference type="ARBA" id="ARBA00023235"/>
    </source>
</evidence>
<dbReference type="Pfam" id="PF21196">
    <property type="entry name" value="PcrA_UvrD_tudor"/>
    <property type="match status" value="1"/>
</dbReference>
<feature type="binding site" evidence="10">
    <location>
        <begin position="27"/>
        <end position="34"/>
    </location>
    <ligand>
        <name>ATP</name>
        <dbReference type="ChEBI" id="CHEBI:30616"/>
    </ligand>
</feature>
<keyword evidence="2 10" id="KW-0547">Nucleotide-binding</keyword>
<dbReference type="InterPro" id="IPR027417">
    <property type="entry name" value="P-loop_NTPase"/>
</dbReference>
<dbReference type="FunFam" id="1.10.10.160:FF:000001">
    <property type="entry name" value="ATP-dependent DNA helicase"/>
    <property type="match status" value="1"/>
</dbReference>
<comment type="catalytic activity">
    <reaction evidence="9 11">
        <text>ATP + H2O = ADP + phosphate + H(+)</text>
        <dbReference type="Rhea" id="RHEA:13065"/>
        <dbReference type="ChEBI" id="CHEBI:15377"/>
        <dbReference type="ChEBI" id="CHEBI:15378"/>
        <dbReference type="ChEBI" id="CHEBI:30616"/>
        <dbReference type="ChEBI" id="CHEBI:43474"/>
        <dbReference type="ChEBI" id="CHEBI:456216"/>
        <dbReference type="EC" id="5.6.2.4"/>
    </reaction>
</comment>
<feature type="domain" description="UvrD-like helicase C-terminal" evidence="13">
    <location>
        <begin position="286"/>
        <end position="558"/>
    </location>
</feature>
<accession>A0A162N3H5</accession>
<dbReference type="CDD" id="cd18807">
    <property type="entry name" value="SF1_C_UvrD"/>
    <property type="match status" value="1"/>
</dbReference>
<evidence type="ECO:0000256" key="8">
    <source>
        <dbReference type="ARBA" id="ARBA00034617"/>
    </source>
</evidence>
<evidence type="ECO:0000313" key="15">
    <source>
        <dbReference type="Proteomes" id="UP000075737"/>
    </source>
</evidence>
<keyword evidence="7" id="KW-0413">Isomerase</keyword>
<dbReference type="InterPro" id="IPR013986">
    <property type="entry name" value="DExx_box_DNA_helicase_dom_sf"/>
</dbReference>
<dbReference type="InterPro" id="IPR000212">
    <property type="entry name" value="DNA_helicase_UvrD/REP"/>
</dbReference>
<dbReference type="EC" id="5.6.2.4" evidence="11"/>
<dbReference type="GO" id="GO:0005524">
    <property type="term" value="F:ATP binding"/>
    <property type="evidence" value="ECO:0007669"/>
    <property type="project" value="UniProtKB-UniRule"/>
</dbReference>
<dbReference type="InterPro" id="IPR014016">
    <property type="entry name" value="UvrD-like_ATP-bd"/>
</dbReference>
<feature type="domain" description="UvrD-like helicase ATP-binding" evidence="12">
    <location>
        <begin position="6"/>
        <end position="285"/>
    </location>
</feature>
<evidence type="ECO:0000259" key="13">
    <source>
        <dbReference type="PROSITE" id="PS51217"/>
    </source>
</evidence>